<organism evidence="3 4">
    <name type="scientific">Diaphorobacter limosus</name>
    <dbReference type="NCBI Taxonomy" id="3036128"/>
    <lineage>
        <taxon>Bacteria</taxon>
        <taxon>Pseudomonadati</taxon>
        <taxon>Pseudomonadota</taxon>
        <taxon>Betaproteobacteria</taxon>
        <taxon>Burkholderiales</taxon>
        <taxon>Comamonadaceae</taxon>
        <taxon>Diaphorobacter</taxon>
    </lineage>
</organism>
<feature type="compositionally biased region" description="Low complexity" evidence="1">
    <location>
        <begin position="18"/>
        <end position="57"/>
    </location>
</feature>
<evidence type="ECO:0000313" key="3">
    <source>
        <dbReference type="EMBL" id="WOO31811.1"/>
    </source>
</evidence>
<dbReference type="Pfam" id="PF07603">
    <property type="entry name" value="Lcl_C"/>
    <property type="match status" value="1"/>
</dbReference>
<dbReference type="EMBL" id="CP136921">
    <property type="protein sequence ID" value="WOO31811.1"/>
    <property type="molecule type" value="Genomic_DNA"/>
</dbReference>
<feature type="region of interest" description="Disordered" evidence="1">
    <location>
        <begin position="1"/>
        <end position="66"/>
    </location>
</feature>
<proteinExistence type="predicted"/>
<evidence type="ECO:0000259" key="2">
    <source>
        <dbReference type="Pfam" id="PF07603"/>
    </source>
</evidence>
<reference evidence="3 4" key="1">
    <citation type="submission" date="2023-03" db="EMBL/GenBank/DDBJ databases">
        <title>Diaphorobacter basophil sp. nov., isolated from a sewage-treatment plant.</title>
        <authorList>
            <person name="Yang K."/>
        </authorList>
    </citation>
    <scope>NUCLEOTIDE SEQUENCE [LARGE SCALE GENOMIC DNA]</scope>
    <source>
        <strain evidence="3 4">Y-1</strain>
    </source>
</reference>
<protein>
    <submittedName>
        <fullName evidence="3">DUF1566 domain-containing protein</fullName>
    </submittedName>
</protein>
<dbReference type="Proteomes" id="UP001303211">
    <property type="component" value="Chromosome"/>
</dbReference>
<name>A0ABZ0J397_9BURK</name>
<feature type="domain" description="Lcl C-terminal" evidence="2">
    <location>
        <begin position="20"/>
        <end position="63"/>
    </location>
</feature>
<sequence>MAASTSLPWGWPVGKQVGGSSSSNVWSGSPNANNSNNAWNVNFNNGNANNDNRSNNNHVRLVRAGE</sequence>
<accession>A0ABZ0J397</accession>
<evidence type="ECO:0000313" key="4">
    <source>
        <dbReference type="Proteomes" id="UP001303211"/>
    </source>
</evidence>
<dbReference type="RefSeq" id="WP_317701280.1">
    <property type="nucleotide sequence ID" value="NZ_CP136921.1"/>
</dbReference>
<keyword evidence="4" id="KW-1185">Reference proteome</keyword>
<dbReference type="InterPro" id="IPR011460">
    <property type="entry name" value="Lcl_C"/>
</dbReference>
<gene>
    <name evidence="3" type="ORF">P4826_15615</name>
</gene>
<evidence type="ECO:0000256" key="1">
    <source>
        <dbReference type="SAM" id="MobiDB-lite"/>
    </source>
</evidence>